<dbReference type="GO" id="GO:0003676">
    <property type="term" value="F:nucleic acid binding"/>
    <property type="evidence" value="ECO:0007669"/>
    <property type="project" value="InterPro"/>
</dbReference>
<dbReference type="SUPFAM" id="SSF53098">
    <property type="entry name" value="Ribonuclease H-like"/>
    <property type="match status" value="1"/>
</dbReference>
<dbReference type="PROSITE" id="PS50994">
    <property type="entry name" value="INTEGRASE"/>
    <property type="match status" value="1"/>
</dbReference>
<feature type="region of interest" description="Disordered" evidence="1">
    <location>
        <begin position="91"/>
        <end position="112"/>
    </location>
</feature>
<name>A0A4R8UD25_9MICO</name>
<dbReference type="GO" id="GO:0015074">
    <property type="term" value="P:DNA integration"/>
    <property type="evidence" value="ECO:0007669"/>
    <property type="project" value="InterPro"/>
</dbReference>
<dbReference type="RefSeq" id="WP_134492561.1">
    <property type="nucleotide sequence ID" value="NZ_SOEZ01000075.1"/>
</dbReference>
<dbReference type="Gene3D" id="3.30.420.10">
    <property type="entry name" value="Ribonuclease H-like superfamily/Ribonuclease H"/>
    <property type="match status" value="1"/>
</dbReference>
<sequence length="683" mass="76045">MHKIRNLQLGTVVRLTTGNHTLAGVNGGLLKFRNVDTGEYSVTPISEMPLMLEEPLEALAVEPRDLDKVSGQGRADAEFLALHIQEVLVGRRTDGSEDEPREEYDPKRTSLSQRMTAKTVELASLGNGISMRTLRRRIADYRTSGTAGLVDQRKLRKPKPLAKLDARVLEALRIVIAREKNASSGSVERITENLREELLRRFPGEGVAVPPHTSLWRYINILTKGQYTFGNAANRRSKANAPDRMFESRPAIMPGHEVQIDSSPFDIMVLNGTGKPKRAVLTIMVDKATRSIIATSVVMKASKGVDHALLLAKAVVPRPLRPGGEHFTKYELPVMPWAKLLEPEEAAQYETAQPFIVPQRIMTDNGSDYVSTVFRAACEQLGFDITESSTYTPTDKAIVERTFGSIKTMFAQHLPGFTGGTVTNRGTNPAADEGLLDIYTLSELFDRWVTLVWQNRPHEGLRDPIEPSIVHTPNSMYMAMFELTGYVPIPLTADDYISLMPVKYITIQADGITLDYRRYDSVLLHPYRLLKSSDAAHNGKWAVHYDPYNPGAVWVMDPFTELWIECSWMNGDAFSKPFSRHIRTEAKRILEDMGMTGDSSMLRLTQDVLASTRAARTQMDDEAERNKVAEQRNELSGMPAPVLMSAAEATDETAYEVHGTAATPIDERDFDIHGTTGNKAVSS</sequence>
<dbReference type="OrthoDB" id="52928at2"/>
<dbReference type="InterPro" id="IPR012337">
    <property type="entry name" value="RNaseH-like_sf"/>
</dbReference>
<evidence type="ECO:0000256" key="1">
    <source>
        <dbReference type="SAM" id="MobiDB-lite"/>
    </source>
</evidence>
<accession>A0A4R8UD25</accession>
<reference evidence="3 4" key="1">
    <citation type="submission" date="2019-03" db="EMBL/GenBank/DDBJ databases">
        <title>Genomics of glacier-inhabiting Cryobacterium strains.</title>
        <authorList>
            <person name="Liu Q."/>
            <person name="Xin Y.-H."/>
        </authorList>
    </citation>
    <scope>NUCLEOTIDE SEQUENCE [LARGE SCALE GENOMIC DNA]</scope>
    <source>
        <strain evidence="3 4">Sr47</strain>
    </source>
</reference>
<evidence type="ECO:0000259" key="2">
    <source>
        <dbReference type="PROSITE" id="PS50994"/>
    </source>
</evidence>
<comment type="caution">
    <text evidence="3">The sequence shown here is derived from an EMBL/GenBank/DDBJ whole genome shotgun (WGS) entry which is preliminary data.</text>
</comment>
<dbReference type="Proteomes" id="UP000297866">
    <property type="component" value="Unassembled WGS sequence"/>
</dbReference>
<dbReference type="EMBL" id="SOEZ01000075">
    <property type="protein sequence ID" value="TFB47266.1"/>
    <property type="molecule type" value="Genomic_DNA"/>
</dbReference>
<dbReference type="AlphaFoldDB" id="A0A4R8UD25"/>
<evidence type="ECO:0000313" key="3">
    <source>
        <dbReference type="EMBL" id="TFB47266.1"/>
    </source>
</evidence>
<dbReference type="InterPro" id="IPR001584">
    <property type="entry name" value="Integrase_cat-core"/>
</dbReference>
<gene>
    <name evidence="3" type="ORF">E3O23_15530</name>
</gene>
<dbReference type="InterPro" id="IPR036397">
    <property type="entry name" value="RNaseH_sf"/>
</dbReference>
<feature type="domain" description="Integrase catalytic" evidence="2">
    <location>
        <begin position="246"/>
        <end position="481"/>
    </location>
</feature>
<organism evidence="3 4">
    <name type="scientific">Cryobacterium tagatosivorans</name>
    <dbReference type="NCBI Taxonomy" id="1259199"/>
    <lineage>
        <taxon>Bacteria</taxon>
        <taxon>Bacillati</taxon>
        <taxon>Actinomycetota</taxon>
        <taxon>Actinomycetes</taxon>
        <taxon>Micrococcales</taxon>
        <taxon>Microbacteriaceae</taxon>
        <taxon>Cryobacterium</taxon>
    </lineage>
</organism>
<evidence type="ECO:0000313" key="4">
    <source>
        <dbReference type="Proteomes" id="UP000297866"/>
    </source>
</evidence>
<keyword evidence="4" id="KW-1185">Reference proteome</keyword>
<protein>
    <submittedName>
        <fullName evidence="3">Integrase</fullName>
    </submittedName>
</protein>
<proteinExistence type="predicted"/>